<sequence>MSAWEEWCSIRVEDEFIAFPRLQELHLDVLLKYQDQHRALLGLLMLSNFLKQSFMQFCRLLVLTKLRLLQHST</sequence>
<comment type="caution">
    <text evidence="1">The sequence shown here is derived from an EMBL/GenBank/DDBJ whole genome shotgun (WGS) entry which is preliminary data.</text>
</comment>
<dbReference type="EMBL" id="JAZDWU010000003">
    <property type="protein sequence ID" value="KAL0006995.1"/>
    <property type="molecule type" value="Genomic_DNA"/>
</dbReference>
<evidence type="ECO:0000313" key="1">
    <source>
        <dbReference type="EMBL" id="KAL0006995.1"/>
    </source>
</evidence>
<dbReference type="Proteomes" id="UP001459277">
    <property type="component" value="Unassembled WGS sequence"/>
</dbReference>
<proteinExistence type="predicted"/>
<accession>A0AAW2DCP0</accession>
<dbReference type="AlphaFoldDB" id="A0AAW2DCP0"/>
<evidence type="ECO:0000313" key="2">
    <source>
        <dbReference type="Proteomes" id="UP001459277"/>
    </source>
</evidence>
<protein>
    <submittedName>
        <fullName evidence="1">Uncharacterized protein</fullName>
    </submittedName>
</protein>
<name>A0AAW2DCP0_9ROSI</name>
<reference evidence="1 2" key="1">
    <citation type="submission" date="2024-01" db="EMBL/GenBank/DDBJ databases">
        <title>A telomere-to-telomere, gap-free genome of sweet tea (Lithocarpus litseifolius).</title>
        <authorList>
            <person name="Zhou J."/>
        </authorList>
    </citation>
    <scope>NUCLEOTIDE SEQUENCE [LARGE SCALE GENOMIC DNA]</scope>
    <source>
        <strain evidence="1">Zhou-2022a</strain>
        <tissue evidence="1">Leaf</tissue>
    </source>
</reference>
<organism evidence="1 2">
    <name type="scientific">Lithocarpus litseifolius</name>
    <dbReference type="NCBI Taxonomy" id="425828"/>
    <lineage>
        <taxon>Eukaryota</taxon>
        <taxon>Viridiplantae</taxon>
        <taxon>Streptophyta</taxon>
        <taxon>Embryophyta</taxon>
        <taxon>Tracheophyta</taxon>
        <taxon>Spermatophyta</taxon>
        <taxon>Magnoliopsida</taxon>
        <taxon>eudicotyledons</taxon>
        <taxon>Gunneridae</taxon>
        <taxon>Pentapetalae</taxon>
        <taxon>rosids</taxon>
        <taxon>fabids</taxon>
        <taxon>Fagales</taxon>
        <taxon>Fagaceae</taxon>
        <taxon>Lithocarpus</taxon>
    </lineage>
</organism>
<keyword evidence="2" id="KW-1185">Reference proteome</keyword>
<gene>
    <name evidence="1" type="ORF">SO802_008497</name>
</gene>